<feature type="transmembrane region" description="Helical" evidence="2">
    <location>
        <begin position="62"/>
        <end position="84"/>
    </location>
</feature>
<dbReference type="AlphaFoldDB" id="A0AAI8M8B0"/>
<keyword evidence="2" id="KW-1133">Transmembrane helix</keyword>
<accession>A0AAI8M8B0</accession>
<reference evidence="3 4" key="1">
    <citation type="journal article" date="2012" name="Microbes Environ.">
        <title>Complete genome sequence of Bradyrhizobium sp. S23321: insights into symbiosis evolution in soil oligotrophs.</title>
        <authorList>
            <person name="Okubo T."/>
            <person name="Tsukui T."/>
            <person name="Maita H."/>
            <person name="Okamoto S."/>
            <person name="Oshima K."/>
            <person name="Fujisawa T."/>
            <person name="Saito A."/>
            <person name="Futamata H."/>
            <person name="Hattori R."/>
            <person name="Shimomura Y."/>
            <person name="Haruta S."/>
            <person name="Morimoto S."/>
            <person name="Wang Y."/>
            <person name="Sakai Y."/>
            <person name="Hattori M."/>
            <person name="Aizawa S."/>
            <person name="Nagashima K.V.P."/>
            <person name="Masuda S."/>
            <person name="Hattori T."/>
            <person name="Yamashita A."/>
            <person name="Bao Z."/>
            <person name="Hayatsu M."/>
            <person name="Kajiya-Kanegae H."/>
            <person name="Yoshinaga I."/>
            <person name="Sakamoto K."/>
            <person name="Toyota K."/>
            <person name="Nakao M."/>
            <person name="Kohara M."/>
            <person name="Anda M."/>
            <person name="Niwa R."/>
            <person name="Jung-Hwan P."/>
            <person name="Sameshima-Saito R."/>
            <person name="Tokuda S."/>
            <person name="Yamamoto S."/>
            <person name="Yamamoto S."/>
            <person name="Yokoyama T."/>
            <person name="Akutsu T."/>
            <person name="Nakamura Y."/>
            <person name="Nakahira-Yanaka Y."/>
            <person name="Takada Hoshino Y."/>
            <person name="Hirakawa H."/>
            <person name="Mitsui H."/>
            <person name="Terasawa K."/>
            <person name="Itakura M."/>
            <person name="Sato S."/>
            <person name="Ikeda-Ohtsubo W."/>
            <person name="Sakakura N."/>
            <person name="Kaminuma E."/>
            <person name="Minamisawa K."/>
        </authorList>
    </citation>
    <scope>NUCLEOTIDE SEQUENCE [LARGE SCALE GENOMIC DNA]</scope>
    <source>
        <strain evidence="3 4">S23321</strain>
    </source>
</reference>
<keyword evidence="2" id="KW-0812">Transmembrane</keyword>
<evidence type="ECO:0000313" key="3">
    <source>
        <dbReference type="EMBL" id="BAL73515.1"/>
    </source>
</evidence>
<feature type="transmembrane region" description="Helical" evidence="2">
    <location>
        <begin position="26"/>
        <end position="50"/>
    </location>
</feature>
<protein>
    <submittedName>
        <fullName evidence="3">Uncharacterized protein</fullName>
    </submittedName>
</protein>
<sequence length="89" mass="9215">MSNSDHAPDKPPALPRQEPPQRSGCLTALMAISGVILLLPGLCALLFGGLSISDRSQIASDIAPLIFLGLAVGAGGVGLIWAAIRRRRS</sequence>
<gene>
    <name evidence="3" type="ORF">S23_02920</name>
</gene>
<evidence type="ECO:0000256" key="1">
    <source>
        <dbReference type="SAM" id="MobiDB-lite"/>
    </source>
</evidence>
<dbReference type="EMBL" id="AP012279">
    <property type="protein sequence ID" value="BAL73515.1"/>
    <property type="molecule type" value="Genomic_DNA"/>
</dbReference>
<dbReference type="RefSeq" id="WP_014438926.1">
    <property type="nucleotide sequence ID" value="NC_017082.1"/>
</dbReference>
<evidence type="ECO:0000256" key="2">
    <source>
        <dbReference type="SAM" id="Phobius"/>
    </source>
</evidence>
<dbReference type="Proteomes" id="UP000007886">
    <property type="component" value="Chromosome"/>
</dbReference>
<keyword evidence="2" id="KW-0472">Membrane</keyword>
<keyword evidence="4" id="KW-1185">Reference proteome</keyword>
<dbReference type="KEGG" id="brs:S23_02920"/>
<proteinExistence type="predicted"/>
<name>A0AAI8M8B0_9BRAD</name>
<evidence type="ECO:0000313" key="4">
    <source>
        <dbReference type="Proteomes" id="UP000007886"/>
    </source>
</evidence>
<feature type="region of interest" description="Disordered" evidence="1">
    <location>
        <begin position="1"/>
        <end position="21"/>
    </location>
</feature>
<organism evidence="3 4">
    <name type="scientific">Bradyrhizobium cosmicum</name>
    <dbReference type="NCBI Taxonomy" id="1404864"/>
    <lineage>
        <taxon>Bacteria</taxon>
        <taxon>Pseudomonadati</taxon>
        <taxon>Pseudomonadota</taxon>
        <taxon>Alphaproteobacteria</taxon>
        <taxon>Hyphomicrobiales</taxon>
        <taxon>Nitrobacteraceae</taxon>
        <taxon>Bradyrhizobium</taxon>
    </lineage>
</organism>